<organism evidence="2 3">
    <name type="scientific">Hemibagrus wyckioides</name>
    <dbReference type="NCBI Taxonomy" id="337641"/>
    <lineage>
        <taxon>Eukaryota</taxon>
        <taxon>Metazoa</taxon>
        <taxon>Chordata</taxon>
        <taxon>Craniata</taxon>
        <taxon>Vertebrata</taxon>
        <taxon>Euteleostomi</taxon>
        <taxon>Actinopterygii</taxon>
        <taxon>Neopterygii</taxon>
        <taxon>Teleostei</taxon>
        <taxon>Ostariophysi</taxon>
        <taxon>Siluriformes</taxon>
        <taxon>Bagridae</taxon>
        <taxon>Hemibagrus</taxon>
    </lineage>
</organism>
<sequence length="95" mass="10464">MAPDISSKQKVNTHDLKTDLQQVQEHQCLVPVAVVGGISLLIILGILAVITCHRRAVLMHPRGNNVSRQHQQSSGETQYASLMFVTGRRNHVAKS</sequence>
<dbReference type="Proteomes" id="UP000824219">
    <property type="component" value="Linkage Group LG01"/>
</dbReference>
<keyword evidence="1" id="KW-0812">Transmembrane</keyword>
<evidence type="ECO:0000256" key="1">
    <source>
        <dbReference type="SAM" id="Phobius"/>
    </source>
</evidence>
<dbReference type="OrthoDB" id="6103117at2759"/>
<keyword evidence="3" id="KW-1185">Reference proteome</keyword>
<keyword evidence="1" id="KW-1133">Transmembrane helix</keyword>
<comment type="caution">
    <text evidence="2">The sequence shown here is derived from an EMBL/GenBank/DDBJ whole genome shotgun (WGS) entry which is preliminary data.</text>
</comment>
<name>A0A9D3P765_9TELE</name>
<reference evidence="2 3" key="1">
    <citation type="submission" date="2021-06" db="EMBL/GenBank/DDBJ databases">
        <title>Chromosome-level genome assembly of the red-tail catfish (Hemibagrus wyckioides).</title>
        <authorList>
            <person name="Shao F."/>
        </authorList>
    </citation>
    <scope>NUCLEOTIDE SEQUENCE [LARGE SCALE GENOMIC DNA]</scope>
    <source>
        <strain evidence="2">EC202008001</strain>
        <tissue evidence="2">Blood</tissue>
    </source>
</reference>
<protein>
    <submittedName>
        <fullName evidence="2">Uncharacterized protein</fullName>
    </submittedName>
</protein>
<gene>
    <name evidence="2" type="ORF">KOW79_000641</name>
</gene>
<feature type="transmembrane region" description="Helical" evidence="1">
    <location>
        <begin position="29"/>
        <end position="52"/>
    </location>
</feature>
<keyword evidence="1" id="KW-0472">Membrane</keyword>
<dbReference type="EMBL" id="JAHKSW010000001">
    <property type="protein sequence ID" value="KAG7335948.1"/>
    <property type="molecule type" value="Genomic_DNA"/>
</dbReference>
<accession>A0A9D3P765</accession>
<evidence type="ECO:0000313" key="2">
    <source>
        <dbReference type="EMBL" id="KAG7335948.1"/>
    </source>
</evidence>
<proteinExistence type="predicted"/>
<dbReference type="AlphaFoldDB" id="A0A9D3P765"/>
<evidence type="ECO:0000313" key="3">
    <source>
        <dbReference type="Proteomes" id="UP000824219"/>
    </source>
</evidence>